<dbReference type="EMBL" id="CAJVPS010007959">
    <property type="protein sequence ID" value="CAG8639533.1"/>
    <property type="molecule type" value="Genomic_DNA"/>
</dbReference>
<name>A0A9N9DHZ6_9GLOM</name>
<sequence>MENNQNKQKLVTKKISLLTLKEDTKLSEYSKNDEKVSVSNKPRLLRKISLTLTRKKSLSSLKNSFDNTSKNVEPLPSSSLSSINNLNASKIANSNHSDVSSESIEETTKSYYLKPKSSIKKSSIYSNNHNNSLSRKKNKKRNDDSELKICADTREDLITDWNSRTRLDMEIPDEELYIPNQAHTPSQPLFPTFNFPMTSNFSLDSLIVSQQEEKSSSSFAINVFYSDLSYLLGSSNNDFSSVNWGEKRLEPDFTSNQRPSILIDQREIMFNRASVW</sequence>
<feature type="region of interest" description="Disordered" evidence="1">
    <location>
        <begin position="122"/>
        <end position="144"/>
    </location>
</feature>
<accession>A0A9N9DHZ6</accession>
<dbReference type="Proteomes" id="UP000789508">
    <property type="component" value="Unassembled WGS sequence"/>
</dbReference>
<feature type="compositionally biased region" description="Low complexity" evidence="1">
    <location>
        <begin position="122"/>
        <end position="133"/>
    </location>
</feature>
<evidence type="ECO:0000256" key="1">
    <source>
        <dbReference type="SAM" id="MobiDB-lite"/>
    </source>
</evidence>
<dbReference type="OrthoDB" id="10475255at2759"/>
<gene>
    <name evidence="2" type="ORF">ALEPTO_LOCUS9659</name>
</gene>
<dbReference type="AlphaFoldDB" id="A0A9N9DHZ6"/>
<protein>
    <submittedName>
        <fullName evidence="2">4876_t:CDS:1</fullName>
    </submittedName>
</protein>
<evidence type="ECO:0000313" key="2">
    <source>
        <dbReference type="EMBL" id="CAG8639533.1"/>
    </source>
</evidence>
<evidence type="ECO:0000313" key="3">
    <source>
        <dbReference type="Proteomes" id="UP000789508"/>
    </source>
</evidence>
<organism evidence="2 3">
    <name type="scientific">Ambispora leptoticha</name>
    <dbReference type="NCBI Taxonomy" id="144679"/>
    <lineage>
        <taxon>Eukaryota</taxon>
        <taxon>Fungi</taxon>
        <taxon>Fungi incertae sedis</taxon>
        <taxon>Mucoromycota</taxon>
        <taxon>Glomeromycotina</taxon>
        <taxon>Glomeromycetes</taxon>
        <taxon>Archaeosporales</taxon>
        <taxon>Ambisporaceae</taxon>
        <taxon>Ambispora</taxon>
    </lineage>
</organism>
<reference evidence="2" key="1">
    <citation type="submission" date="2021-06" db="EMBL/GenBank/DDBJ databases">
        <authorList>
            <person name="Kallberg Y."/>
            <person name="Tangrot J."/>
            <person name="Rosling A."/>
        </authorList>
    </citation>
    <scope>NUCLEOTIDE SEQUENCE</scope>
    <source>
        <strain evidence="2">FL130A</strain>
    </source>
</reference>
<comment type="caution">
    <text evidence="2">The sequence shown here is derived from an EMBL/GenBank/DDBJ whole genome shotgun (WGS) entry which is preliminary data.</text>
</comment>
<proteinExistence type="predicted"/>
<keyword evidence="3" id="KW-1185">Reference proteome</keyword>